<dbReference type="AlphaFoldDB" id="A0A0R3R6Y9"/>
<sequence length="339" mass="39130">LLAIINAAINVDTMFTSRTQSMQEGTFDIIKMKRKYKPYLVTVKEPSMRVTTIHESIFKRSDEQNSCRAQVTVLTSPVTDVNFSRCLKYVQITYPKRFPRSIKNVPQQAYIVEENNMGQKVKNEVNCASDQLLSLKFDTDEALSENDELIFSDRSKLGKYVKYKHGKVKRMRSEPAEFNDRESSYSMAASELMRACAVNNYIISIKYLLILNLVRILEPTRQVPYITAPSRSRLGSVEMETISSPIRMHGENKFGLAIQRMQKWRNFRSERSMSLTKPSFEFDMPLSPFEQTLQNQAFQLRRISTICDNDNDNDGDDDDNIPVIQVLFNLIIIKIMNAI</sequence>
<protein>
    <submittedName>
        <fullName evidence="1">Uncharacterized protein</fullName>
    </submittedName>
</protein>
<proteinExistence type="predicted"/>
<accession>A0A0R3R6Y9</accession>
<name>A0A0R3R6Y9_9BILA</name>
<reference evidence="1" key="1">
    <citation type="submission" date="2017-02" db="UniProtKB">
        <authorList>
            <consortium name="WormBaseParasite"/>
        </authorList>
    </citation>
    <scope>IDENTIFICATION</scope>
</reference>
<organism evidence="1">
    <name type="scientific">Brugia timori</name>
    <dbReference type="NCBI Taxonomy" id="42155"/>
    <lineage>
        <taxon>Eukaryota</taxon>
        <taxon>Metazoa</taxon>
        <taxon>Ecdysozoa</taxon>
        <taxon>Nematoda</taxon>
        <taxon>Chromadorea</taxon>
        <taxon>Rhabditida</taxon>
        <taxon>Spirurina</taxon>
        <taxon>Spiruromorpha</taxon>
        <taxon>Filarioidea</taxon>
        <taxon>Onchocercidae</taxon>
        <taxon>Brugia</taxon>
    </lineage>
</organism>
<evidence type="ECO:0000313" key="1">
    <source>
        <dbReference type="WBParaSite" id="BTMF_0001578701-mRNA-1"/>
    </source>
</evidence>
<dbReference type="WBParaSite" id="BTMF_0001578701-mRNA-1">
    <property type="protein sequence ID" value="BTMF_0001578701-mRNA-1"/>
    <property type="gene ID" value="BTMF_0001578701"/>
</dbReference>